<comment type="caution">
    <text evidence="1">The sequence shown here is derived from an EMBL/GenBank/DDBJ whole genome shotgun (WGS) entry which is preliminary data.</text>
</comment>
<evidence type="ECO:0000313" key="2">
    <source>
        <dbReference type="Proteomes" id="UP001601288"/>
    </source>
</evidence>
<dbReference type="EMBL" id="JBIAFP010000008">
    <property type="protein sequence ID" value="MFE9226169.1"/>
    <property type="molecule type" value="Genomic_DNA"/>
</dbReference>
<accession>A0ABW6LCJ2</accession>
<dbReference type="Proteomes" id="UP001601288">
    <property type="component" value="Unassembled WGS sequence"/>
</dbReference>
<organism evidence="1 2">
    <name type="scientific">Streptomyces massasporeus</name>
    <dbReference type="NCBI Taxonomy" id="67324"/>
    <lineage>
        <taxon>Bacteria</taxon>
        <taxon>Bacillati</taxon>
        <taxon>Actinomycetota</taxon>
        <taxon>Actinomycetes</taxon>
        <taxon>Kitasatosporales</taxon>
        <taxon>Streptomycetaceae</taxon>
        <taxon>Streptomyces</taxon>
    </lineage>
</organism>
<keyword evidence="2" id="KW-1185">Reference proteome</keyword>
<reference evidence="1 2" key="1">
    <citation type="submission" date="2024-10" db="EMBL/GenBank/DDBJ databases">
        <title>The Natural Products Discovery Center: Release of the First 8490 Sequenced Strains for Exploring Actinobacteria Biosynthetic Diversity.</title>
        <authorList>
            <person name="Kalkreuter E."/>
            <person name="Kautsar S.A."/>
            <person name="Yang D."/>
            <person name="Bader C.D."/>
            <person name="Teijaro C.N."/>
            <person name="Fluegel L."/>
            <person name="Davis C.M."/>
            <person name="Simpson J.R."/>
            <person name="Lauterbach L."/>
            <person name="Steele A.D."/>
            <person name="Gui C."/>
            <person name="Meng S."/>
            <person name="Li G."/>
            <person name="Viehrig K."/>
            <person name="Ye F."/>
            <person name="Su P."/>
            <person name="Kiefer A.F."/>
            <person name="Nichols A."/>
            <person name="Cepeda A.J."/>
            <person name="Yan W."/>
            <person name="Fan B."/>
            <person name="Jiang Y."/>
            <person name="Adhikari A."/>
            <person name="Zheng C.-J."/>
            <person name="Schuster L."/>
            <person name="Cowan T.M."/>
            <person name="Smanski M.J."/>
            <person name="Chevrette M.G."/>
            <person name="De Carvalho L.P.S."/>
            <person name="Shen B."/>
        </authorList>
    </citation>
    <scope>NUCLEOTIDE SEQUENCE [LARGE SCALE GENOMIC DNA]</scope>
    <source>
        <strain evidence="1 2">NPDC007066</strain>
    </source>
</reference>
<evidence type="ECO:0000313" key="1">
    <source>
        <dbReference type="EMBL" id="MFE9226169.1"/>
    </source>
</evidence>
<name>A0ABW6LCJ2_9ACTN</name>
<dbReference type="RefSeq" id="WP_358278717.1">
    <property type="nucleotide sequence ID" value="NZ_JBEYGJ010000003.1"/>
</dbReference>
<proteinExistence type="predicted"/>
<sequence length="268" mass="28056">MPATPNALAAAHRARTIATIARTRAAIPAPVPNADGRTALTDIATLLDDAATVLETDEPGTWDGIVITNALPFDASVVLHAADGIAAANPAIGFPPRFTQYVTAPVLGNEVELPLSLLPGGPVLIAREGDLFARLLAIHGHLRLIPPARDTTALLEGAFTLHWKHAHLAASEATMTDRPANRPAVPAAVEIATPGTTMALSRAHDSYGPTVMYGLTSRRLPCHVSDEGVTHTAVRMVSHLGATIATCDDDRHRNAAAVAARELYDSLG</sequence>
<gene>
    <name evidence="1" type="ORF">ACFYM3_16320</name>
</gene>
<protein>
    <submittedName>
        <fullName evidence="1">Uncharacterized protein</fullName>
    </submittedName>
</protein>